<sequence length="283" mass="30082">MTRPAAGPSRSGTPRAPGPPRLPVGGLAVLDVRTETTQSVPWGERITIGRGDASGRGPSRAAGAPRHVVVPDDRVSRLAAEIEVRDDAYLIINRQRHGGLLTLFVPGIAGKDRIRAGNGLLVRDDRSSLGLWLPDGQELTLALLRFAPAAGAGISTSGGLAGGRTIDTSLPTAETWWSVLVAACGPTLIAAATAGPSSSAPRDVHGDAEQIADWHRAEGRPAPSPKTQSEAFRHAQRWLRGVRLNDKTRGWRIAVVEQAIHLRLVTLDDVRLLFPSQAPRAVR</sequence>
<protein>
    <recommendedName>
        <fullName evidence="4">FHA domain-containing protein</fullName>
    </recommendedName>
</protein>
<proteinExistence type="predicted"/>
<feature type="region of interest" description="Disordered" evidence="1">
    <location>
        <begin position="1"/>
        <end position="25"/>
    </location>
</feature>
<evidence type="ECO:0000313" key="3">
    <source>
        <dbReference type="Proteomes" id="UP001300763"/>
    </source>
</evidence>
<name>A0ABT5T245_9PSEU</name>
<dbReference type="Proteomes" id="UP001300763">
    <property type="component" value="Unassembled WGS sequence"/>
</dbReference>
<comment type="caution">
    <text evidence="2">The sequence shown here is derived from an EMBL/GenBank/DDBJ whole genome shotgun (WGS) entry which is preliminary data.</text>
</comment>
<reference evidence="2 3" key="1">
    <citation type="submission" date="2023-02" db="EMBL/GenBank/DDBJ databases">
        <title>Genome sequencing required for Actinomycetospora new species description.</title>
        <authorList>
            <person name="Saimee Y."/>
            <person name="Duangmal K."/>
        </authorList>
    </citation>
    <scope>NUCLEOTIDE SEQUENCE [LARGE SCALE GENOMIC DNA]</scope>
    <source>
        <strain evidence="2 3">DW7H6</strain>
    </source>
</reference>
<keyword evidence="3" id="KW-1185">Reference proteome</keyword>
<organism evidence="2 3">
    <name type="scientific">Actinomycetospora lemnae</name>
    <dbReference type="NCBI Taxonomy" id="3019891"/>
    <lineage>
        <taxon>Bacteria</taxon>
        <taxon>Bacillati</taxon>
        <taxon>Actinomycetota</taxon>
        <taxon>Actinomycetes</taxon>
        <taxon>Pseudonocardiales</taxon>
        <taxon>Pseudonocardiaceae</taxon>
        <taxon>Actinomycetospora</taxon>
    </lineage>
</organism>
<dbReference type="RefSeq" id="WP_274203607.1">
    <property type="nucleotide sequence ID" value="NZ_JAQZAO010000018.1"/>
</dbReference>
<gene>
    <name evidence="2" type="ORF">PGB27_27365</name>
</gene>
<evidence type="ECO:0000256" key="1">
    <source>
        <dbReference type="SAM" id="MobiDB-lite"/>
    </source>
</evidence>
<dbReference type="EMBL" id="JAQZAO010000018">
    <property type="protein sequence ID" value="MDD7969079.1"/>
    <property type="molecule type" value="Genomic_DNA"/>
</dbReference>
<accession>A0ABT5T245</accession>
<evidence type="ECO:0008006" key="4">
    <source>
        <dbReference type="Google" id="ProtNLM"/>
    </source>
</evidence>
<evidence type="ECO:0000313" key="2">
    <source>
        <dbReference type="EMBL" id="MDD7969079.1"/>
    </source>
</evidence>